<organism evidence="1 2">
    <name type="scientific">Pyrocoelia pectoralis</name>
    <dbReference type="NCBI Taxonomy" id="417401"/>
    <lineage>
        <taxon>Eukaryota</taxon>
        <taxon>Metazoa</taxon>
        <taxon>Ecdysozoa</taxon>
        <taxon>Arthropoda</taxon>
        <taxon>Hexapoda</taxon>
        <taxon>Insecta</taxon>
        <taxon>Pterygota</taxon>
        <taxon>Neoptera</taxon>
        <taxon>Endopterygota</taxon>
        <taxon>Coleoptera</taxon>
        <taxon>Polyphaga</taxon>
        <taxon>Elateriformia</taxon>
        <taxon>Elateroidea</taxon>
        <taxon>Lampyridae</taxon>
        <taxon>Lampyrinae</taxon>
        <taxon>Pyrocoelia</taxon>
    </lineage>
</organism>
<reference evidence="1 2" key="1">
    <citation type="journal article" date="2024" name="Insects">
        <title>An Improved Chromosome-Level Genome Assembly of the Firefly Pyrocoelia pectoralis.</title>
        <authorList>
            <person name="Fu X."/>
            <person name="Meyer-Rochow V.B."/>
            <person name="Ballantyne L."/>
            <person name="Zhu X."/>
        </authorList>
    </citation>
    <scope>NUCLEOTIDE SEQUENCE [LARGE SCALE GENOMIC DNA]</scope>
    <source>
        <strain evidence="1">XCY_ONT2</strain>
    </source>
</reference>
<dbReference type="Proteomes" id="UP001329430">
    <property type="component" value="Chromosome 8"/>
</dbReference>
<protein>
    <recommendedName>
        <fullName evidence="3">DUF4371 domain-containing protein</fullName>
    </recommendedName>
</protein>
<proteinExistence type="predicted"/>
<accession>A0AAN7VAV5</accession>
<evidence type="ECO:0000313" key="1">
    <source>
        <dbReference type="EMBL" id="KAK5640024.1"/>
    </source>
</evidence>
<keyword evidence="2" id="KW-1185">Reference proteome</keyword>
<sequence>MVDEARCYKQEQLSVAIRYTVGLEVEERFLGFVDCSSSRDAESLKILIKKYLSKCSLLNNAILIGQSYDGASVMSGKHQGLQAKIREDHPHCLAHRMNLVIVDSCAKVSTAAAFFNTLEAIYVHFLNPVITLIS</sequence>
<dbReference type="PANTHER" id="PTHR45749">
    <property type="match status" value="1"/>
</dbReference>
<name>A0AAN7VAV5_9COLE</name>
<evidence type="ECO:0000313" key="2">
    <source>
        <dbReference type="Proteomes" id="UP001329430"/>
    </source>
</evidence>
<dbReference type="EMBL" id="JAVRBK010000008">
    <property type="protein sequence ID" value="KAK5640024.1"/>
    <property type="molecule type" value="Genomic_DNA"/>
</dbReference>
<dbReference type="PANTHER" id="PTHR45749:SF37">
    <property type="entry name" value="OS05G0311600 PROTEIN"/>
    <property type="match status" value="1"/>
</dbReference>
<evidence type="ECO:0008006" key="3">
    <source>
        <dbReference type="Google" id="ProtNLM"/>
    </source>
</evidence>
<comment type="caution">
    <text evidence="1">The sequence shown here is derived from an EMBL/GenBank/DDBJ whole genome shotgun (WGS) entry which is preliminary data.</text>
</comment>
<gene>
    <name evidence="1" type="ORF">RI129_010835</name>
</gene>
<dbReference type="AlphaFoldDB" id="A0AAN7VAV5"/>